<reference evidence="1" key="1">
    <citation type="journal article" date="2021" name="Nat. Commun.">
        <title>Genetic determinants of endophytism in the Arabidopsis root mycobiome.</title>
        <authorList>
            <person name="Mesny F."/>
            <person name="Miyauchi S."/>
            <person name="Thiergart T."/>
            <person name="Pickel B."/>
            <person name="Atanasova L."/>
            <person name="Karlsson M."/>
            <person name="Huettel B."/>
            <person name="Barry K.W."/>
            <person name="Haridas S."/>
            <person name="Chen C."/>
            <person name="Bauer D."/>
            <person name="Andreopoulos W."/>
            <person name="Pangilinan J."/>
            <person name="LaButti K."/>
            <person name="Riley R."/>
            <person name="Lipzen A."/>
            <person name="Clum A."/>
            <person name="Drula E."/>
            <person name="Henrissat B."/>
            <person name="Kohler A."/>
            <person name="Grigoriev I.V."/>
            <person name="Martin F.M."/>
            <person name="Hacquard S."/>
        </authorList>
    </citation>
    <scope>NUCLEOTIDE SEQUENCE</scope>
    <source>
        <strain evidence="1">MPI-SDFR-AT-0068</strain>
    </source>
</reference>
<dbReference type="OrthoDB" id="5327538at2759"/>
<keyword evidence="2" id="KW-1185">Reference proteome</keyword>
<dbReference type="InterPro" id="IPR011009">
    <property type="entry name" value="Kinase-like_dom_sf"/>
</dbReference>
<dbReference type="SUPFAM" id="SSF56112">
    <property type="entry name" value="Protein kinase-like (PK-like)"/>
    <property type="match status" value="1"/>
</dbReference>
<proteinExistence type="predicted"/>
<dbReference type="PANTHER" id="PTHR21310">
    <property type="entry name" value="AMINOGLYCOSIDE PHOSPHOTRANSFERASE-RELATED-RELATED"/>
    <property type="match status" value="1"/>
</dbReference>
<dbReference type="EMBL" id="JAGPXF010000001">
    <property type="protein sequence ID" value="KAH7262909.1"/>
    <property type="molecule type" value="Genomic_DNA"/>
</dbReference>
<sequence>MTQFIGTHDNYICVSHILQSKAPGGPLSNYRWSETSIQPPGFKPLSRLPLFDLDRQKIMKQLGVIMSRLWNVRSDKIGSLFEDDGGFSVGECQILKEMVPLLLSQSTYFTISHLDLHTGNVFVNEELNVTCIIDWDSTTGPVTELLATPGLADYGRLFHERAMLPSNKLLLSRLGEDDLPDEEVKEREKDVFSGKSDRLAIARKLTIISEMNPGFIGDRRLWRWLEEALKGCLNYL</sequence>
<evidence type="ECO:0008006" key="3">
    <source>
        <dbReference type="Google" id="ProtNLM"/>
    </source>
</evidence>
<dbReference type="PANTHER" id="PTHR21310:SF15">
    <property type="entry name" value="AMINOGLYCOSIDE PHOSPHOTRANSFERASE DOMAIN-CONTAINING PROTEIN"/>
    <property type="match status" value="1"/>
</dbReference>
<evidence type="ECO:0000313" key="1">
    <source>
        <dbReference type="EMBL" id="KAH7262909.1"/>
    </source>
</evidence>
<accession>A0A8K0S5M1</accession>
<dbReference type="Proteomes" id="UP000813427">
    <property type="component" value="Unassembled WGS sequence"/>
</dbReference>
<organism evidence="1 2">
    <name type="scientific">Fusarium tricinctum</name>
    <dbReference type="NCBI Taxonomy" id="61284"/>
    <lineage>
        <taxon>Eukaryota</taxon>
        <taxon>Fungi</taxon>
        <taxon>Dikarya</taxon>
        <taxon>Ascomycota</taxon>
        <taxon>Pezizomycotina</taxon>
        <taxon>Sordariomycetes</taxon>
        <taxon>Hypocreomycetidae</taxon>
        <taxon>Hypocreales</taxon>
        <taxon>Nectriaceae</taxon>
        <taxon>Fusarium</taxon>
        <taxon>Fusarium tricinctum species complex</taxon>
    </lineage>
</organism>
<name>A0A8K0S5M1_9HYPO</name>
<comment type="caution">
    <text evidence="1">The sequence shown here is derived from an EMBL/GenBank/DDBJ whole genome shotgun (WGS) entry which is preliminary data.</text>
</comment>
<gene>
    <name evidence="1" type="ORF">BKA59DRAFT_519831</name>
</gene>
<dbReference type="AlphaFoldDB" id="A0A8K0S5M1"/>
<protein>
    <recommendedName>
        <fullName evidence="3">Aminoglycoside phosphotransferase domain-containing protein</fullName>
    </recommendedName>
</protein>
<evidence type="ECO:0000313" key="2">
    <source>
        <dbReference type="Proteomes" id="UP000813427"/>
    </source>
</evidence>
<dbReference type="InterPro" id="IPR051678">
    <property type="entry name" value="AGP_Transferase"/>
</dbReference>